<dbReference type="InterPro" id="IPR032710">
    <property type="entry name" value="NTF2-like_dom_sf"/>
</dbReference>
<evidence type="ECO:0000313" key="1">
    <source>
        <dbReference type="EMBL" id="AKK73936.1"/>
    </source>
</evidence>
<dbReference type="PATRIC" id="fig|1324352.5.peg.3375"/>
<organism evidence="1 2">
    <name type="scientific">Chryseobacterium gallinarum</name>
    <dbReference type="NCBI Taxonomy" id="1324352"/>
    <lineage>
        <taxon>Bacteria</taxon>
        <taxon>Pseudomonadati</taxon>
        <taxon>Bacteroidota</taxon>
        <taxon>Flavobacteriia</taxon>
        <taxon>Flavobacteriales</taxon>
        <taxon>Weeksellaceae</taxon>
        <taxon>Chryseobacterium group</taxon>
        <taxon>Chryseobacterium</taxon>
    </lineage>
</organism>
<dbReference type="OrthoDB" id="1256785at2"/>
<reference evidence="1 2" key="1">
    <citation type="submission" date="2014-11" db="EMBL/GenBank/DDBJ databases">
        <authorList>
            <person name="Park G.-S."/>
            <person name="Hong S.-J."/>
            <person name="Jung B.K."/>
            <person name="Khan A.R."/>
            <person name="Kwak Y."/>
            <person name="Shin J.-H."/>
        </authorList>
    </citation>
    <scope>NUCLEOTIDE SEQUENCE [LARGE SCALE GENOMIC DNA]</scope>
    <source>
        <strain evidence="1 2">DSM 27622</strain>
    </source>
</reference>
<dbReference type="Proteomes" id="UP000035213">
    <property type="component" value="Chromosome"/>
</dbReference>
<dbReference type="SUPFAM" id="SSF54427">
    <property type="entry name" value="NTF2-like"/>
    <property type="match status" value="1"/>
</dbReference>
<evidence type="ECO:0000313" key="2">
    <source>
        <dbReference type="Proteomes" id="UP000035213"/>
    </source>
</evidence>
<evidence type="ECO:0008006" key="3">
    <source>
        <dbReference type="Google" id="ProtNLM"/>
    </source>
</evidence>
<name>A0A0G3M439_CHRGL</name>
<sequence>MKHFIQEVFSEVLENPVFDQILIEKYFSKEYIQYVDGTCLNYNEFVLHIKKLKEKVTQQQIEIINHAENRNIIFTHHLAKSVLKDGSTVRHKVLAEFTIADGKIIQCNELTLLIEGDHTAKNLGSEV</sequence>
<proteinExistence type="predicted"/>
<gene>
    <name evidence="1" type="ORF">OK18_16165</name>
</gene>
<dbReference type="KEGG" id="cgn:OK18_16165"/>
<dbReference type="AlphaFoldDB" id="A0A0G3M439"/>
<dbReference type="EMBL" id="CP009928">
    <property type="protein sequence ID" value="AKK73936.1"/>
    <property type="molecule type" value="Genomic_DNA"/>
</dbReference>
<protein>
    <recommendedName>
        <fullName evidence="3">Nuclear transport factor 2 family protein</fullName>
    </recommendedName>
</protein>
<accession>A0A0G3M439</accession>
<dbReference type="RefSeq" id="WP_053328668.1">
    <property type="nucleotide sequence ID" value="NZ_CP009928.1"/>
</dbReference>
<dbReference type="STRING" id="1324352.OK18_16165"/>